<feature type="transmembrane region" description="Helical" evidence="9">
    <location>
        <begin position="141"/>
        <end position="164"/>
    </location>
</feature>
<dbReference type="InterPro" id="IPR011701">
    <property type="entry name" value="MFS"/>
</dbReference>
<evidence type="ECO:0000313" key="11">
    <source>
        <dbReference type="EMBL" id="KAJ6441384.1"/>
    </source>
</evidence>
<feature type="transmembrane region" description="Helical" evidence="9">
    <location>
        <begin position="279"/>
        <end position="299"/>
    </location>
</feature>
<reference evidence="11" key="1">
    <citation type="submission" date="2023-01" db="EMBL/GenBank/DDBJ databases">
        <title>The growth and conidiation of Purpureocillium lavendulum are regulated by nitrogen source and histone H3K14 acetylation.</title>
        <authorList>
            <person name="Tang P."/>
            <person name="Han J."/>
            <person name="Zhang C."/>
            <person name="Tang P."/>
            <person name="Qi F."/>
            <person name="Zhang K."/>
            <person name="Liang L."/>
        </authorList>
    </citation>
    <scope>NUCLEOTIDE SEQUENCE</scope>
    <source>
        <strain evidence="11">YMF1.00683</strain>
    </source>
</reference>
<keyword evidence="5" id="KW-0274">FAD</keyword>
<dbReference type="PANTHER" id="PTHR43791">
    <property type="entry name" value="PERMEASE-RELATED"/>
    <property type="match status" value="1"/>
</dbReference>
<comment type="subcellular location">
    <subcellularLocation>
        <location evidence="1">Membrane</location>
        <topology evidence="1">Multi-pass membrane protein</topology>
    </subcellularLocation>
</comment>
<keyword evidence="2" id="KW-0813">Transport</keyword>
<comment type="caution">
    <text evidence="11">The sequence shown here is derived from an EMBL/GenBank/DDBJ whole genome shotgun (WGS) entry which is preliminary data.</text>
</comment>
<dbReference type="InterPro" id="IPR002938">
    <property type="entry name" value="FAD-bd"/>
</dbReference>
<keyword evidence="12" id="KW-1185">Reference proteome</keyword>
<keyword evidence="4 9" id="KW-0812">Transmembrane</keyword>
<evidence type="ECO:0000256" key="2">
    <source>
        <dbReference type="ARBA" id="ARBA00022448"/>
    </source>
</evidence>
<evidence type="ECO:0000256" key="4">
    <source>
        <dbReference type="ARBA" id="ARBA00022692"/>
    </source>
</evidence>
<dbReference type="Gene3D" id="1.20.1250.20">
    <property type="entry name" value="MFS general substrate transporter like domains"/>
    <property type="match status" value="1"/>
</dbReference>
<feature type="transmembrane region" description="Helical" evidence="9">
    <location>
        <begin position="319"/>
        <end position="336"/>
    </location>
</feature>
<evidence type="ECO:0000256" key="5">
    <source>
        <dbReference type="ARBA" id="ARBA00022827"/>
    </source>
</evidence>
<dbReference type="Proteomes" id="UP001163105">
    <property type="component" value="Unassembled WGS sequence"/>
</dbReference>
<protein>
    <submittedName>
        <fullName evidence="11">Transporter C11D3.18C</fullName>
    </submittedName>
</protein>
<sequence length="865" mass="94893">MLPEAKQPGDSINATSWHGSTDLEMADSPPFPIDPKAERRLVAKLDLVIVPVFFLIYLMAFLDRINIGNAAIMGLTQELDLDQGNRFNIALLAYYILYIPLELPSNMLLKHVRPSLYISGLMFSWGIINMCMGFVKSFGALLALRILLGGFEAGVLPGIIYITSMYYKRHELQKRVSLFFCSTSVAGAFGGLLAYALAGLGRPGMASWRWIFIVEGAITSVIAVAAAFVIIDWPHQTRYLDSTEKDLLRQRMAADIGEECRMDTLNRFTFGIILRDYKIWLAALMYLGICVAGLSTSFFMPTIIREFHWEAKEAQVRTIPVYIFGTGAMIVSAWASDRLKHRYGFIIGGVCFSSIGYSMLLAQEGKTRDYKFAAVFLVFGGACLVTPIALVWLQNNLSGHWKHAFGASVQIMVGNLAGILGSFIFLSQEKPLYPTGYGVSLGLGGLAAAVCFARQGHHVQVLERTDTLSAHGTGISIRRCARRILRSWGLEADLAAVSDEVDATRFRDIKTTDVKIELPERADHEIRHWVTTRRLAMGLLYRQAVKLGARFRFATTVVDVREDHAGASVVLANGGEVLRGDLILAADGIRSRIRAKILADVTGVSIEPLISSTTFYGIGIDAASLVAQVGPSSGLTPDRPDITGWIGSGGFIISRHSAKAGKVGLLCAIHGETDQRDLWDDRGDVGFVRDFFAGSCREVTAALDLAARCDRWKLAEMPDLPRWRSPGGRILLLGDSAHAMHPNAAHGFAQTVEDIAVLDALTMRSNPGDAAAEIPRIAEQWEAARKPRVERIKAFARTNTRVFLGEVEPQSSGTADEALGLTDVVVAQDMHAPFFSPAFTAWCEDLDVLKELDLMMDGTCHKARL</sequence>
<dbReference type="InterPro" id="IPR036188">
    <property type="entry name" value="FAD/NAD-bd_sf"/>
</dbReference>
<accession>A0AB34FPS4</accession>
<dbReference type="PROSITE" id="PS50850">
    <property type="entry name" value="MFS"/>
    <property type="match status" value="1"/>
</dbReference>
<dbReference type="PRINTS" id="PR00420">
    <property type="entry name" value="RNGMNOXGNASE"/>
</dbReference>
<keyword evidence="6 9" id="KW-1133">Transmembrane helix</keyword>
<dbReference type="FunFam" id="1.20.1250.20:FF:000013">
    <property type="entry name" value="MFS general substrate transporter"/>
    <property type="match status" value="1"/>
</dbReference>
<dbReference type="GO" id="GO:0016020">
    <property type="term" value="C:membrane"/>
    <property type="evidence" value="ECO:0007669"/>
    <property type="project" value="UniProtKB-SubCell"/>
</dbReference>
<dbReference type="FunFam" id="1.20.1250.20:FF:000057">
    <property type="entry name" value="MFS general substrate transporter"/>
    <property type="match status" value="1"/>
</dbReference>
<feature type="transmembrane region" description="Helical" evidence="9">
    <location>
        <begin position="343"/>
        <end position="360"/>
    </location>
</feature>
<dbReference type="Gene3D" id="3.50.50.60">
    <property type="entry name" value="FAD/NAD(P)-binding domain"/>
    <property type="match status" value="1"/>
</dbReference>
<organism evidence="11 12">
    <name type="scientific">Purpureocillium lavendulum</name>
    <dbReference type="NCBI Taxonomy" id="1247861"/>
    <lineage>
        <taxon>Eukaryota</taxon>
        <taxon>Fungi</taxon>
        <taxon>Dikarya</taxon>
        <taxon>Ascomycota</taxon>
        <taxon>Pezizomycotina</taxon>
        <taxon>Sordariomycetes</taxon>
        <taxon>Hypocreomycetidae</taxon>
        <taxon>Hypocreales</taxon>
        <taxon>Ophiocordycipitaceae</taxon>
        <taxon>Purpureocillium</taxon>
    </lineage>
</organism>
<evidence type="ECO:0000256" key="3">
    <source>
        <dbReference type="ARBA" id="ARBA00022630"/>
    </source>
</evidence>
<evidence type="ECO:0000256" key="6">
    <source>
        <dbReference type="ARBA" id="ARBA00022989"/>
    </source>
</evidence>
<evidence type="ECO:0000256" key="1">
    <source>
        <dbReference type="ARBA" id="ARBA00004141"/>
    </source>
</evidence>
<feature type="transmembrane region" description="Helical" evidence="9">
    <location>
        <begin position="116"/>
        <end position="135"/>
    </location>
</feature>
<dbReference type="PANTHER" id="PTHR43791:SF52">
    <property type="entry name" value="TRANSPORTER, PUTATIVE (AFU_ORTHOLOGUE AFUA_1G11820)-RELATED"/>
    <property type="match status" value="1"/>
</dbReference>
<evidence type="ECO:0000256" key="8">
    <source>
        <dbReference type="ARBA" id="ARBA00023136"/>
    </source>
</evidence>
<keyword evidence="7" id="KW-0560">Oxidoreductase</keyword>
<dbReference type="GO" id="GO:0016491">
    <property type="term" value="F:oxidoreductase activity"/>
    <property type="evidence" value="ECO:0007669"/>
    <property type="project" value="UniProtKB-KW"/>
</dbReference>
<feature type="transmembrane region" description="Helical" evidence="9">
    <location>
        <begin position="87"/>
        <end position="104"/>
    </location>
</feature>
<proteinExistence type="predicted"/>
<feature type="transmembrane region" description="Helical" evidence="9">
    <location>
        <begin position="405"/>
        <end position="426"/>
    </location>
</feature>
<dbReference type="InterPro" id="IPR036259">
    <property type="entry name" value="MFS_trans_sf"/>
</dbReference>
<dbReference type="SUPFAM" id="SSF103473">
    <property type="entry name" value="MFS general substrate transporter"/>
    <property type="match status" value="1"/>
</dbReference>
<dbReference type="GO" id="GO:0022857">
    <property type="term" value="F:transmembrane transporter activity"/>
    <property type="evidence" value="ECO:0007669"/>
    <property type="project" value="InterPro"/>
</dbReference>
<gene>
    <name evidence="11" type="ORF">O9K51_04932</name>
</gene>
<dbReference type="SUPFAM" id="SSF51905">
    <property type="entry name" value="FAD/NAD(P)-binding domain"/>
    <property type="match status" value="1"/>
</dbReference>
<dbReference type="GO" id="GO:0071949">
    <property type="term" value="F:FAD binding"/>
    <property type="evidence" value="ECO:0007669"/>
    <property type="project" value="InterPro"/>
</dbReference>
<dbReference type="InterPro" id="IPR020846">
    <property type="entry name" value="MFS_dom"/>
</dbReference>
<feature type="transmembrane region" description="Helical" evidence="9">
    <location>
        <begin position="45"/>
        <end position="67"/>
    </location>
</feature>
<feature type="transmembrane region" description="Helical" evidence="9">
    <location>
        <begin position="372"/>
        <end position="393"/>
    </location>
</feature>
<evidence type="ECO:0000259" key="10">
    <source>
        <dbReference type="PROSITE" id="PS50850"/>
    </source>
</evidence>
<feature type="domain" description="Major facilitator superfamily (MFS) profile" evidence="10">
    <location>
        <begin position="49"/>
        <end position="466"/>
    </location>
</feature>
<dbReference type="EMBL" id="JAQHRD010000004">
    <property type="protein sequence ID" value="KAJ6441384.1"/>
    <property type="molecule type" value="Genomic_DNA"/>
</dbReference>
<keyword evidence="3" id="KW-0285">Flavoprotein</keyword>
<evidence type="ECO:0000256" key="9">
    <source>
        <dbReference type="SAM" id="Phobius"/>
    </source>
</evidence>
<evidence type="ECO:0000256" key="7">
    <source>
        <dbReference type="ARBA" id="ARBA00023002"/>
    </source>
</evidence>
<feature type="transmembrane region" description="Helical" evidence="9">
    <location>
        <begin position="210"/>
        <end position="231"/>
    </location>
</feature>
<name>A0AB34FPS4_9HYPO</name>
<dbReference type="Pfam" id="PF07690">
    <property type="entry name" value="MFS_1"/>
    <property type="match status" value="1"/>
</dbReference>
<evidence type="ECO:0000313" key="12">
    <source>
        <dbReference type="Proteomes" id="UP001163105"/>
    </source>
</evidence>
<feature type="transmembrane region" description="Helical" evidence="9">
    <location>
        <begin position="176"/>
        <end position="198"/>
    </location>
</feature>
<dbReference type="Pfam" id="PF01494">
    <property type="entry name" value="FAD_binding_3"/>
    <property type="match status" value="1"/>
</dbReference>
<keyword evidence="8 9" id="KW-0472">Membrane</keyword>
<dbReference type="AlphaFoldDB" id="A0AB34FPS4"/>